<dbReference type="PROSITE" id="PS00107">
    <property type="entry name" value="PROTEIN_KINASE_ATP"/>
    <property type="match status" value="1"/>
</dbReference>
<keyword evidence="3" id="KW-0808">Transferase</keyword>
<keyword evidence="4 9" id="KW-0547">Nucleotide-binding</keyword>
<dbReference type="Gene3D" id="3.30.200.20">
    <property type="entry name" value="Phosphorylase Kinase, domain 1"/>
    <property type="match status" value="1"/>
</dbReference>
<evidence type="ECO:0000256" key="8">
    <source>
        <dbReference type="ARBA" id="ARBA00048679"/>
    </source>
</evidence>
<comment type="catalytic activity">
    <reaction evidence="8">
        <text>L-seryl-[protein] + ATP = O-phospho-L-seryl-[protein] + ADP + H(+)</text>
        <dbReference type="Rhea" id="RHEA:17989"/>
        <dbReference type="Rhea" id="RHEA-COMP:9863"/>
        <dbReference type="Rhea" id="RHEA-COMP:11604"/>
        <dbReference type="ChEBI" id="CHEBI:15378"/>
        <dbReference type="ChEBI" id="CHEBI:29999"/>
        <dbReference type="ChEBI" id="CHEBI:30616"/>
        <dbReference type="ChEBI" id="CHEBI:83421"/>
        <dbReference type="ChEBI" id="CHEBI:456216"/>
        <dbReference type="EC" id="2.7.11.1"/>
    </reaction>
</comment>
<dbReference type="PANTHER" id="PTHR47634">
    <property type="entry name" value="PROTEIN KINASE DOMAIN-CONTAINING PROTEIN-RELATED"/>
    <property type="match status" value="1"/>
</dbReference>
<keyword evidence="12" id="KW-1185">Reference proteome</keyword>
<dbReference type="Gene3D" id="1.10.510.10">
    <property type="entry name" value="Transferase(Phosphotransferase) domain 1"/>
    <property type="match status" value="1"/>
</dbReference>
<keyword evidence="6 9" id="KW-0067">ATP-binding</keyword>
<comment type="catalytic activity">
    <reaction evidence="7">
        <text>L-threonyl-[protein] + ATP = O-phospho-L-threonyl-[protein] + ADP + H(+)</text>
        <dbReference type="Rhea" id="RHEA:46608"/>
        <dbReference type="Rhea" id="RHEA-COMP:11060"/>
        <dbReference type="Rhea" id="RHEA-COMP:11605"/>
        <dbReference type="ChEBI" id="CHEBI:15378"/>
        <dbReference type="ChEBI" id="CHEBI:30013"/>
        <dbReference type="ChEBI" id="CHEBI:30616"/>
        <dbReference type="ChEBI" id="CHEBI:61977"/>
        <dbReference type="ChEBI" id="CHEBI:456216"/>
        <dbReference type="EC" id="2.7.11.1"/>
    </reaction>
</comment>
<evidence type="ECO:0000256" key="9">
    <source>
        <dbReference type="PROSITE-ProRule" id="PRU10141"/>
    </source>
</evidence>
<evidence type="ECO:0000313" key="12">
    <source>
        <dbReference type="Proteomes" id="UP001149165"/>
    </source>
</evidence>
<dbReference type="Pfam" id="PF00069">
    <property type="entry name" value="Pkinase"/>
    <property type="match status" value="1"/>
</dbReference>
<dbReference type="InterPro" id="IPR017441">
    <property type="entry name" value="Protein_kinase_ATP_BS"/>
</dbReference>
<dbReference type="PROSITE" id="PS50011">
    <property type="entry name" value="PROTEIN_KINASE_DOM"/>
    <property type="match status" value="1"/>
</dbReference>
<dbReference type="InterPro" id="IPR011009">
    <property type="entry name" value="Kinase-like_dom_sf"/>
</dbReference>
<reference evidence="11" key="2">
    <citation type="journal article" date="2023" name="IMA Fungus">
        <title>Comparative genomic study of the Penicillium genus elucidates a diverse pangenome and 15 lateral gene transfer events.</title>
        <authorList>
            <person name="Petersen C."/>
            <person name="Sorensen T."/>
            <person name="Nielsen M.R."/>
            <person name="Sondergaard T.E."/>
            <person name="Sorensen J.L."/>
            <person name="Fitzpatrick D.A."/>
            <person name="Frisvad J.C."/>
            <person name="Nielsen K.L."/>
        </authorList>
    </citation>
    <scope>NUCLEOTIDE SEQUENCE</scope>
    <source>
        <strain evidence="11">IBT 30069</strain>
    </source>
</reference>
<dbReference type="EC" id="2.7.11.1" evidence="1"/>
<dbReference type="SUPFAM" id="SSF56112">
    <property type="entry name" value="Protein kinase-like (PK-like)"/>
    <property type="match status" value="1"/>
</dbReference>
<dbReference type="SMART" id="SM00220">
    <property type="entry name" value="S_TKc"/>
    <property type="match status" value="1"/>
</dbReference>
<comment type="caution">
    <text evidence="11">The sequence shown here is derived from an EMBL/GenBank/DDBJ whole genome shotgun (WGS) entry which is preliminary data.</text>
</comment>
<dbReference type="PANTHER" id="PTHR47634:SF9">
    <property type="entry name" value="PROTEIN KINASE DOMAIN-CONTAINING PROTEIN-RELATED"/>
    <property type="match status" value="1"/>
</dbReference>
<sequence>MADKPQIEYNWIRGVERLEEYRPGGYHPITIGDMLHDRYQIADKLGFGGYSTVWLAQDTHLKRYVALKVNISDHIPRETDVLKSLAVTNSPPYCGRGLLPIVLDEFEVQGPNGKHSCYTVLPAQCNLREISFSRLFSLEVARALSYELVLAVAYIHSQGYVHGVKYRLLKAHYSDIHLNNLLVKLPHSFDKLSIKQLYEEYGEPETVPISRQDGESLSPSVPENAVVPIFLGTYAEKFTLSDAHLILSDFGEAFSPTKETRNGQDCHTPPAFRAPEAKFEPHSPLSYPSDIWSLATAIWEIVGMKAIFTTDYVPDDEIVAQHVDVLGPLPSEWWCSWEARSRYFDEHGNSTDSYKINKLPPLEGSFEYGIQSSRRRWGCEIEESEAAAFLDLIRSMLSFRPEARPTADEILGSEWMTKWARPCYEQSQKLLQSKDIGE</sequence>
<dbReference type="GO" id="GO:0050684">
    <property type="term" value="P:regulation of mRNA processing"/>
    <property type="evidence" value="ECO:0007669"/>
    <property type="project" value="TreeGrafter"/>
</dbReference>
<gene>
    <name evidence="11" type="ORF">N7456_003230</name>
</gene>
<evidence type="ECO:0000256" key="7">
    <source>
        <dbReference type="ARBA" id="ARBA00047899"/>
    </source>
</evidence>
<dbReference type="GO" id="GO:0005524">
    <property type="term" value="F:ATP binding"/>
    <property type="evidence" value="ECO:0007669"/>
    <property type="project" value="UniProtKB-UniRule"/>
</dbReference>
<accession>A0A9W9FUA3</accession>
<organism evidence="11 12">
    <name type="scientific">Penicillium angulare</name>
    <dbReference type="NCBI Taxonomy" id="116970"/>
    <lineage>
        <taxon>Eukaryota</taxon>
        <taxon>Fungi</taxon>
        <taxon>Dikarya</taxon>
        <taxon>Ascomycota</taxon>
        <taxon>Pezizomycotina</taxon>
        <taxon>Eurotiomycetes</taxon>
        <taxon>Eurotiomycetidae</taxon>
        <taxon>Eurotiales</taxon>
        <taxon>Aspergillaceae</taxon>
        <taxon>Penicillium</taxon>
    </lineage>
</organism>
<evidence type="ECO:0000256" key="3">
    <source>
        <dbReference type="ARBA" id="ARBA00022679"/>
    </source>
</evidence>
<proteinExistence type="predicted"/>
<evidence type="ECO:0000313" key="11">
    <source>
        <dbReference type="EMBL" id="KAJ5106555.1"/>
    </source>
</evidence>
<evidence type="ECO:0000256" key="5">
    <source>
        <dbReference type="ARBA" id="ARBA00022777"/>
    </source>
</evidence>
<protein>
    <recommendedName>
        <fullName evidence="1">non-specific serine/threonine protein kinase</fullName>
        <ecNumber evidence="1">2.7.11.1</ecNumber>
    </recommendedName>
</protein>
<reference evidence="11" key="1">
    <citation type="submission" date="2022-11" db="EMBL/GenBank/DDBJ databases">
        <authorList>
            <person name="Petersen C."/>
        </authorList>
    </citation>
    <scope>NUCLEOTIDE SEQUENCE</scope>
    <source>
        <strain evidence="11">IBT 30069</strain>
    </source>
</reference>
<keyword evidence="2" id="KW-0723">Serine/threonine-protein kinase</keyword>
<evidence type="ECO:0000256" key="6">
    <source>
        <dbReference type="ARBA" id="ARBA00022840"/>
    </source>
</evidence>
<dbReference type="EMBL" id="JAPQKH010000003">
    <property type="protein sequence ID" value="KAJ5106555.1"/>
    <property type="molecule type" value="Genomic_DNA"/>
</dbReference>
<evidence type="ECO:0000256" key="2">
    <source>
        <dbReference type="ARBA" id="ARBA00022527"/>
    </source>
</evidence>
<name>A0A9W9FUA3_9EURO</name>
<evidence type="ECO:0000259" key="10">
    <source>
        <dbReference type="PROSITE" id="PS50011"/>
    </source>
</evidence>
<keyword evidence="5" id="KW-0418">Kinase</keyword>
<dbReference type="AlphaFoldDB" id="A0A9W9FUA3"/>
<evidence type="ECO:0000256" key="4">
    <source>
        <dbReference type="ARBA" id="ARBA00022741"/>
    </source>
</evidence>
<dbReference type="GO" id="GO:0000245">
    <property type="term" value="P:spliceosomal complex assembly"/>
    <property type="evidence" value="ECO:0007669"/>
    <property type="project" value="TreeGrafter"/>
</dbReference>
<dbReference type="InterPro" id="IPR000719">
    <property type="entry name" value="Prot_kinase_dom"/>
</dbReference>
<evidence type="ECO:0000256" key="1">
    <source>
        <dbReference type="ARBA" id="ARBA00012513"/>
    </source>
</evidence>
<dbReference type="InterPro" id="IPR051334">
    <property type="entry name" value="SRPK"/>
</dbReference>
<dbReference type="GO" id="GO:0004674">
    <property type="term" value="F:protein serine/threonine kinase activity"/>
    <property type="evidence" value="ECO:0007669"/>
    <property type="project" value="UniProtKB-KW"/>
</dbReference>
<dbReference type="OrthoDB" id="5979581at2759"/>
<feature type="binding site" evidence="9">
    <location>
        <position position="68"/>
    </location>
    <ligand>
        <name>ATP</name>
        <dbReference type="ChEBI" id="CHEBI:30616"/>
    </ligand>
</feature>
<feature type="domain" description="Protein kinase" evidence="10">
    <location>
        <begin position="39"/>
        <end position="416"/>
    </location>
</feature>
<dbReference type="Proteomes" id="UP001149165">
    <property type="component" value="Unassembled WGS sequence"/>
</dbReference>